<accession>A0A3E2MR50</accession>
<proteinExistence type="predicted"/>
<protein>
    <submittedName>
        <fullName evidence="1">Uncharacterized protein</fullName>
    </submittedName>
</protein>
<dbReference type="Proteomes" id="UP000257451">
    <property type="component" value="Unassembled WGS sequence"/>
</dbReference>
<reference evidence="1 2" key="1">
    <citation type="journal article" date="2018" name="Sci. Rep.">
        <title>Extensive genomic diversity among Mycobacterium marinum strains revealed by whole genome sequencing.</title>
        <authorList>
            <person name="Das S."/>
            <person name="Pettersson B.M."/>
            <person name="Behra P.R."/>
            <person name="Mallick A."/>
            <person name="Cheramie M."/>
            <person name="Ramesh M."/>
            <person name="Shirreff L."/>
            <person name="DuCote T."/>
            <person name="Dasgupta S."/>
            <person name="Ennis D.G."/>
            <person name="Kirsebom L.A."/>
        </authorList>
    </citation>
    <scope>NUCLEOTIDE SEQUENCE [LARGE SCALE GENOMIC DNA]</scope>
    <source>
        <strain evidence="1 2">Davis1</strain>
    </source>
</reference>
<organism evidence="1 2">
    <name type="scientific">Mycobacterium marinum</name>
    <dbReference type="NCBI Taxonomy" id="1781"/>
    <lineage>
        <taxon>Bacteria</taxon>
        <taxon>Bacillati</taxon>
        <taxon>Actinomycetota</taxon>
        <taxon>Actinomycetes</taxon>
        <taxon>Mycobacteriales</taxon>
        <taxon>Mycobacteriaceae</taxon>
        <taxon>Mycobacterium</taxon>
        <taxon>Mycobacterium ulcerans group</taxon>
    </lineage>
</organism>
<gene>
    <name evidence="1" type="ORF">DAVIS_04356</name>
</gene>
<evidence type="ECO:0000313" key="1">
    <source>
        <dbReference type="EMBL" id="RFZ35501.1"/>
    </source>
</evidence>
<evidence type="ECO:0000313" key="2">
    <source>
        <dbReference type="Proteomes" id="UP000257451"/>
    </source>
</evidence>
<name>A0A3E2MR50_MYCMR</name>
<comment type="caution">
    <text evidence="1">The sequence shown here is derived from an EMBL/GenBank/DDBJ whole genome shotgun (WGS) entry which is preliminary data.</text>
</comment>
<sequence>MTVGASVKQSLEQWDRKMWDVAMLHACNAVDDTSRKRYPSLGAGTRFRRVIRDAVDIYGVMATPGVDLENTRFPVAVRSDLTPEMRPDIADVLYGIHRWLHGHDEESATGFEVSPYVNGSAALRVASDGKIQLPKTAILGLLAIAVFAPENKGEVIPPDYQLSWFDHVFFVSAWWGWQDHFREIVNLDRSSLVALDFGNSWSDWAPVG</sequence>
<dbReference type="AlphaFoldDB" id="A0A3E2MR50"/>
<dbReference type="RefSeq" id="WP_117433090.1">
    <property type="nucleotide sequence ID" value="NZ_PEDF01000167.1"/>
</dbReference>
<dbReference type="EMBL" id="PEDF01000167">
    <property type="protein sequence ID" value="RFZ35501.1"/>
    <property type="molecule type" value="Genomic_DNA"/>
</dbReference>